<accession>J3MRE4</accession>
<dbReference type="HOGENOM" id="CLU_1456588_0_0_1"/>
<feature type="region of interest" description="Disordered" evidence="1">
    <location>
        <begin position="30"/>
        <end position="49"/>
    </location>
</feature>
<dbReference type="Proteomes" id="UP000006038">
    <property type="component" value="Chromosome 8"/>
</dbReference>
<evidence type="ECO:0000313" key="2">
    <source>
        <dbReference type="EnsemblPlants" id="OB08G16730.1"/>
    </source>
</evidence>
<dbReference type="Gramene" id="OB08G16730.1">
    <property type="protein sequence ID" value="OB08G16730.1"/>
    <property type="gene ID" value="OB08G16730"/>
</dbReference>
<dbReference type="EnsemblPlants" id="OB08G16730.1">
    <property type="protein sequence ID" value="OB08G16730.1"/>
    <property type="gene ID" value="OB08G16730"/>
</dbReference>
<name>J3MRE4_ORYBR</name>
<reference evidence="2" key="2">
    <citation type="submission" date="2013-04" db="UniProtKB">
        <authorList>
            <consortium name="EnsemblPlants"/>
        </authorList>
    </citation>
    <scope>IDENTIFICATION</scope>
</reference>
<reference evidence="2" key="1">
    <citation type="journal article" date="2013" name="Nat. Commun.">
        <title>Whole-genome sequencing of Oryza brachyantha reveals mechanisms underlying Oryza genome evolution.</title>
        <authorList>
            <person name="Chen J."/>
            <person name="Huang Q."/>
            <person name="Gao D."/>
            <person name="Wang J."/>
            <person name="Lang Y."/>
            <person name="Liu T."/>
            <person name="Li B."/>
            <person name="Bai Z."/>
            <person name="Luis Goicoechea J."/>
            <person name="Liang C."/>
            <person name="Chen C."/>
            <person name="Zhang W."/>
            <person name="Sun S."/>
            <person name="Liao Y."/>
            <person name="Zhang X."/>
            <person name="Yang L."/>
            <person name="Song C."/>
            <person name="Wang M."/>
            <person name="Shi J."/>
            <person name="Liu G."/>
            <person name="Liu J."/>
            <person name="Zhou H."/>
            <person name="Zhou W."/>
            <person name="Yu Q."/>
            <person name="An N."/>
            <person name="Chen Y."/>
            <person name="Cai Q."/>
            <person name="Wang B."/>
            <person name="Liu B."/>
            <person name="Min J."/>
            <person name="Huang Y."/>
            <person name="Wu H."/>
            <person name="Li Z."/>
            <person name="Zhang Y."/>
            <person name="Yin Y."/>
            <person name="Song W."/>
            <person name="Jiang J."/>
            <person name="Jackson S.A."/>
            <person name="Wing R.A."/>
            <person name="Wang J."/>
            <person name="Chen M."/>
        </authorList>
    </citation>
    <scope>NUCLEOTIDE SEQUENCE [LARGE SCALE GENOMIC DNA]</scope>
    <source>
        <strain evidence="2">cv. IRGC 101232</strain>
    </source>
</reference>
<proteinExistence type="predicted"/>
<keyword evidence="3" id="KW-1185">Reference proteome</keyword>
<dbReference type="AlphaFoldDB" id="J3MRE4"/>
<sequence>MGAIYRLPCHQLVMKALHFNIAEGGCLRKKSGKTANHQDRLPPASGLHHLSHARSPVAFGRSLMVSRKSPMAVGQSHQPLPISDRRTDMAKVEPDPALPLSRHCSPSCQTPCLVTVDAGHDLVRELPKEMKEEETLHRHLCCRVVSGSRLQRRSTKCKEHFKKRKQNPTKKPGYLPVLRVKTSTDS</sequence>
<protein>
    <submittedName>
        <fullName evidence="2">Uncharacterized protein</fullName>
    </submittedName>
</protein>
<evidence type="ECO:0000313" key="3">
    <source>
        <dbReference type="Proteomes" id="UP000006038"/>
    </source>
</evidence>
<organism evidence="2">
    <name type="scientific">Oryza brachyantha</name>
    <name type="common">malo sina</name>
    <dbReference type="NCBI Taxonomy" id="4533"/>
    <lineage>
        <taxon>Eukaryota</taxon>
        <taxon>Viridiplantae</taxon>
        <taxon>Streptophyta</taxon>
        <taxon>Embryophyta</taxon>
        <taxon>Tracheophyta</taxon>
        <taxon>Spermatophyta</taxon>
        <taxon>Magnoliopsida</taxon>
        <taxon>Liliopsida</taxon>
        <taxon>Poales</taxon>
        <taxon>Poaceae</taxon>
        <taxon>BOP clade</taxon>
        <taxon>Oryzoideae</taxon>
        <taxon>Oryzeae</taxon>
        <taxon>Oryzinae</taxon>
        <taxon>Oryza</taxon>
    </lineage>
</organism>
<evidence type="ECO:0000256" key="1">
    <source>
        <dbReference type="SAM" id="MobiDB-lite"/>
    </source>
</evidence>